<dbReference type="Pfam" id="PF00563">
    <property type="entry name" value="EAL"/>
    <property type="match status" value="1"/>
</dbReference>
<comment type="caution">
    <text evidence="2">The sequence shown here is derived from an EMBL/GenBank/DDBJ whole genome shotgun (WGS) entry which is preliminary data.</text>
</comment>
<evidence type="ECO:0000313" key="2">
    <source>
        <dbReference type="EMBL" id="MCW6534565.1"/>
    </source>
</evidence>
<accession>A0AA41Z6S0</accession>
<dbReference type="Proteomes" id="UP001165565">
    <property type="component" value="Unassembled WGS sequence"/>
</dbReference>
<evidence type="ECO:0000313" key="3">
    <source>
        <dbReference type="Proteomes" id="UP001165565"/>
    </source>
</evidence>
<dbReference type="SMART" id="SM00267">
    <property type="entry name" value="GGDEF"/>
    <property type="match status" value="1"/>
</dbReference>
<protein>
    <submittedName>
        <fullName evidence="2">EAL domain-containing protein</fullName>
    </submittedName>
</protein>
<reference evidence="2" key="1">
    <citation type="submission" date="2022-06" db="EMBL/GenBank/DDBJ databases">
        <title>Sphingomonas sp. nov. isolated from rhizosphere soil of tomato.</title>
        <authorList>
            <person name="Dong H."/>
            <person name="Gao R."/>
        </authorList>
    </citation>
    <scope>NUCLEOTIDE SEQUENCE</scope>
    <source>
        <strain evidence="2">MMSM24</strain>
    </source>
</reference>
<name>A0AA41Z6S0_9SPHN</name>
<organism evidence="2 3">
    <name type="scientific">Sphingomonas lycopersici</name>
    <dbReference type="NCBI Taxonomy" id="2951807"/>
    <lineage>
        <taxon>Bacteria</taxon>
        <taxon>Pseudomonadati</taxon>
        <taxon>Pseudomonadota</taxon>
        <taxon>Alphaproteobacteria</taxon>
        <taxon>Sphingomonadales</taxon>
        <taxon>Sphingomonadaceae</taxon>
        <taxon>Sphingomonas</taxon>
    </lineage>
</organism>
<dbReference type="GO" id="GO:0071111">
    <property type="term" value="F:cyclic-guanylate-specific phosphodiesterase activity"/>
    <property type="evidence" value="ECO:0007669"/>
    <property type="project" value="InterPro"/>
</dbReference>
<dbReference type="RefSeq" id="WP_265268435.1">
    <property type="nucleotide sequence ID" value="NZ_JANFAV010000003.1"/>
</dbReference>
<dbReference type="PANTHER" id="PTHR33121">
    <property type="entry name" value="CYCLIC DI-GMP PHOSPHODIESTERASE PDEF"/>
    <property type="match status" value="1"/>
</dbReference>
<dbReference type="SUPFAM" id="SSF141868">
    <property type="entry name" value="EAL domain-like"/>
    <property type="match status" value="1"/>
</dbReference>
<dbReference type="SMART" id="SM00052">
    <property type="entry name" value="EAL"/>
    <property type="match status" value="1"/>
</dbReference>
<gene>
    <name evidence="2" type="ORF">NEE01_07175</name>
</gene>
<feature type="domain" description="EAL" evidence="1">
    <location>
        <begin position="176"/>
        <end position="426"/>
    </location>
</feature>
<dbReference type="CDD" id="cd01948">
    <property type="entry name" value="EAL"/>
    <property type="match status" value="1"/>
</dbReference>
<proteinExistence type="predicted"/>
<dbReference type="PROSITE" id="PS50883">
    <property type="entry name" value="EAL"/>
    <property type="match status" value="1"/>
</dbReference>
<dbReference type="InterPro" id="IPR001633">
    <property type="entry name" value="EAL_dom"/>
</dbReference>
<dbReference type="InterPro" id="IPR035919">
    <property type="entry name" value="EAL_sf"/>
</dbReference>
<dbReference type="AlphaFoldDB" id="A0AA41Z6S0"/>
<dbReference type="EMBL" id="JANFAV010000003">
    <property type="protein sequence ID" value="MCW6534565.1"/>
    <property type="molecule type" value="Genomic_DNA"/>
</dbReference>
<dbReference type="InterPro" id="IPR050706">
    <property type="entry name" value="Cyclic-di-GMP_PDE-like"/>
</dbReference>
<dbReference type="Gene3D" id="3.20.20.450">
    <property type="entry name" value="EAL domain"/>
    <property type="match status" value="1"/>
</dbReference>
<dbReference type="PANTHER" id="PTHR33121:SF70">
    <property type="entry name" value="SIGNALING PROTEIN YKOW"/>
    <property type="match status" value="1"/>
</dbReference>
<evidence type="ECO:0000259" key="1">
    <source>
        <dbReference type="PROSITE" id="PS50883"/>
    </source>
</evidence>
<dbReference type="InterPro" id="IPR000160">
    <property type="entry name" value="GGDEF_dom"/>
</dbReference>
<keyword evidence="3" id="KW-1185">Reference proteome</keyword>
<sequence length="439" mass="46951">MRFSRRGGSGTWSRARKAAARDAATGLATRQGLLEAGAQLRLRAGDRMLAAIVVDVGPHATAGALGDFAPSIAAMLPLGAIAGIIEPTRLACLTTFDRYAVDAPEQLARRIADALAGYPQADARSATIGLASTDDPQAQPAEALVEAAATAAAAARAEGVRSLRFTKEMAARARARAVIARSLPDAISNGAIVPYFEPIIDLETNELLGLEVLARWEHPTHGVIAPAHFIDIALERNLIADLTLSVMRQALTAARDWDPRLILAVNFSVTQLRDPWLAQKVIRLLSELGFPPARLEIELTEGVLMDPQGVVSPTVESLKAQGVRIALDDFGTGVSSLTHLRALPFDRIKIDHTIVTEVCEDPARAAIADAVIRLGESLNLPVTAEGVESRRIADRLRAMGCAVGQGYLFGQPMSLMQTRRMLAEQRLIPNMVTSQRLAG</sequence>